<proteinExistence type="predicted"/>
<sequence length="68" mass="7657">MTCVINSKSSQAVIGRVIVTNVFSNTNLNVDFGGWAEAMSEIYPFIFPRDTGAYYGAVYTFFMYAVFY</sequence>
<protein>
    <submittedName>
        <fullName evidence="1">Uncharacterized protein</fullName>
    </submittedName>
</protein>
<gene>
    <name evidence="1" type="ORF">K469DRAFT_704777</name>
</gene>
<dbReference type="Proteomes" id="UP000800200">
    <property type="component" value="Unassembled WGS sequence"/>
</dbReference>
<evidence type="ECO:0000313" key="2">
    <source>
        <dbReference type="Proteomes" id="UP000800200"/>
    </source>
</evidence>
<dbReference type="EMBL" id="ML994626">
    <property type="protein sequence ID" value="KAF2187820.1"/>
    <property type="molecule type" value="Genomic_DNA"/>
</dbReference>
<name>A0A6A6ECF8_9PEZI</name>
<dbReference type="AlphaFoldDB" id="A0A6A6ECF8"/>
<evidence type="ECO:0000313" key="1">
    <source>
        <dbReference type="EMBL" id="KAF2187820.1"/>
    </source>
</evidence>
<accession>A0A6A6ECF8</accession>
<reference evidence="1" key="1">
    <citation type="journal article" date="2020" name="Stud. Mycol.">
        <title>101 Dothideomycetes genomes: a test case for predicting lifestyles and emergence of pathogens.</title>
        <authorList>
            <person name="Haridas S."/>
            <person name="Albert R."/>
            <person name="Binder M."/>
            <person name="Bloem J."/>
            <person name="Labutti K."/>
            <person name="Salamov A."/>
            <person name="Andreopoulos B."/>
            <person name="Baker S."/>
            <person name="Barry K."/>
            <person name="Bills G."/>
            <person name="Bluhm B."/>
            <person name="Cannon C."/>
            <person name="Castanera R."/>
            <person name="Culley D."/>
            <person name="Daum C."/>
            <person name="Ezra D."/>
            <person name="Gonzalez J."/>
            <person name="Henrissat B."/>
            <person name="Kuo A."/>
            <person name="Liang C."/>
            <person name="Lipzen A."/>
            <person name="Lutzoni F."/>
            <person name="Magnuson J."/>
            <person name="Mondo S."/>
            <person name="Nolan M."/>
            <person name="Ohm R."/>
            <person name="Pangilinan J."/>
            <person name="Park H.-J."/>
            <person name="Ramirez L."/>
            <person name="Alfaro M."/>
            <person name="Sun H."/>
            <person name="Tritt A."/>
            <person name="Yoshinaga Y."/>
            <person name="Zwiers L.-H."/>
            <person name="Turgeon B."/>
            <person name="Goodwin S."/>
            <person name="Spatafora J."/>
            <person name="Crous P."/>
            <person name="Grigoriev I."/>
        </authorList>
    </citation>
    <scope>NUCLEOTIDE SEQUENCE</scope>
    <source>
        <strain evidence="1">CBS 207.26</strain>
    </source>
</reference>
<keyword evidence="2" id="KW-1185">Reference proteome</keyword>
<organism evidence="1 2">
    <name type="scientific">Zopfia rhizophila CBS 207.26</name>
    <dbReference type="NCBI Taxonomy" id="1314779"/>
    <lineage>
        <taxon>Eukaryota</taxon>
        <taxon>Fungi</taxon>
        <taxon>Dikarya</taxon>
        <taxon>Ascomycota</taxon>
        <taxon>Pezizomycotina</taxon>
        <taxon>Dothideomycetes</taxon>
        <taxon>Dothideomycetes incertae sedis</taxon>
        <taxon>Zopfiaceae</taxon>
        <taxon>Zopfia</taxon>
    </lineage>
</organism>
<dbReference type="OrthoDB" id="4117770at2759"/>